<comment type="caution">
    <text evidence="2">The sequence shown here is derived from an EMBL/GenBank/DDBJ whole genome shotgun (WGS) entry which is preliminary data.</text>
</comment>
<feature type="region of interest" description="Disordered" evidence="1">
    <location>
        <begin position="157"/>
        <end position="228"/>
    </location>
</feature>
<dbReference type="EMBL" id="BRYA01000286">
    <property type="protein sequence ID" value="GMI46189.1"/>
    <property type="molecule type" value="Genomic_DNA"/>
</dbReference>
<feature type="compositionally biased region" description="Pro residues" evidence="1">
    <location>
        <begin position="1839"/>
        <end position="1849"/>
    </location>
</feature>
<gene>
    <name evidence="2" type="ORF">TrCOL_g4034</name>
</gene>
<evidence type="ECO:0000256" key="1">
    <source>
        <dbReference type="SAM" id="MobiDB-lite"/>
    </source>
</evidence>
<feature type="compositionally biased region" description="Polar residues" evidence="1">
    <location>
        <begin position="195"/>
        <end position="205"/>
    </location>
</feature>
<feature type="region of interest" description="Disordered" evidence="1">
    <location>
        <begin position="316"/>
        <end position="340"/>
    </location>
</feature>
<feature type="region of interest" description="Disordered" evidence="1">
    <location>
        <begin position="408"/>
        <end position="430"/>
    </location>
</feature>
<dbReference type="Gene3D" id="1.10.101.10">
    <property type="entry name" value="PGBD-like superfamily/PGBD"/>
    <property type="match status" value="1"/>
</dbReference>
<feature type="region of interest" description="Disordered" evidence="1">
    <location>
        <begin position="1144"/>
        <end position="1289"/>
    </location>
</feature>
<keyword evidence="3" id="KW-1185">Reference proteome</keyword>
<feature type="compositionally biased region" description="Low complexity" evidence="1">
    <location>
        <begin position="1233"/>
        <end position="1248"/>
    </location>
</feature>
<dbReference type="OrthoDB" id="188609at2759"/>
<feature type="compositionally biased region" description="Gly residues" evidence="1">
    <location>
        <begin position="410"/>
        <end position="430"/>
    </location>
</feature>
<organism evidence="2 3">
    <name type="scientific">Triparma columacea</name>
    <dbReference type="NCBI Taxonomy" id="722753"/>
    <lineage>
        <taxon>Eukaryota</taxon>
        <taxon>Sar</taxon>
        <taxon>Stramenopiles</taxon>
        <taxon>Ochrophyta</taxon>
        <taxon>Bolidophyceae</taxon>
        <taxon>Parmales</taxon>
        <taxon>Triparmaceae</taxon>
        <taxon>Triparma</taxon>
    </lineage>
</organism>
<proteinExistence type="predicted"/>
<feature type="compositionally biased region" description="Basic and acidic residues" evidence="1">
    <location>
        <begin position="322"/>
        <end position="337"/>
    </location>
</feature>
<name>A0A9W7GJT1_9STRA</name>
<feature type="region of interest" description="Disordered" evidence="1">
    <location>
        <begin position="1940"/>
        <end position="1996"/>
    </location>
</feature>
<accession>A0A9W7GJT1</accession>
<reference evidence="3" key="1">
    <citation type="journal article" date="2023" name="Commun. Biol.">
        <title>Genome analysis of Parmales, the sister group of diatoms, reveals the evolutionary specialization of diatoms from phago-mixotrophs to photoautotrophs.</title>
        <authorList>
            <person name="Ban H."/>
            <person name="Sato S."/>
            <person name="Yoshikawa S."/>
            <person name="Yamada K."/>
            <person name="Nakamura Y."/>
            <person name="Ichinomiya M."/>
            <person name="Sato N."/>
            <person name="Blanc-Mathieu R."/>
            <person name="Endo H."/>
            <person name="Kuwata A."/>
            <person name="Ogata H."/>
        </authorList>
    </citation>
    <scope>NUCLEOTIDE SEQUENCE [LARGE SCALE GENOMIC DNA]</scope>
</reference>
<evidence type="ECO:0000313" key="2">
    <source>
        <dbReference type="EMBL" id="GMI46189.1"/>
    </source>
</evidence>
<feature type="region of interest" description="Disordered" evidence="1">
    <location>
        <begin position="1831"/>
        <end position="1857"/>
    </location>
</feature>
<feature type="compositionally biased region" description="Acidic residues" evidence="1">
    <location>
        <begin position="1207"/>
        <end position="1227"/>
    </location>
</feature>
<protein>
    <submittedName>
        <fullName evidence="2">Uncharacterized protein</fullName>
    </submittedName>
</protein>
<dbReference type="InterPro" id="IPR036366">
    <property type="entry name" value="PGBDSf"/>
</dbReference>
<feature type="compositionally biased region" description="Polar residues" evidence="1">
    <location>
        <begin position="1152"/>
        <end position="1165"/>
    </location>
</feature>
<feature type="compositionally biased region" description="Acidic residues" evidence="1">
    <location>
        <begin position="210"/>
        <end position="219"/>
    </location>
</feature>
<feature type="region of interest" description="Disordered" evidence="1">
    <location>
        <begin position="3325"/>
        <end position="3349"/>
    </location>
</feature>
<feature type="compositionally biased region" description="Low complexity" evidence="1">
    <location>
        <begin position="1256"/>
        <end position="1279"/>
    </location>
</feature>
<dbReference type="Proteomes" id="UP001165065">
    <property type="component" value="Unassembled WGS sequence"/>
</dbReference>
<feature type="region of interest" description="Disordered" evidence="1">
    <location>
        <begin position="243"/>
        <end position="267"/>
    </location>
</feature>
<evidence type="ECO:0000313" key="3">
    <source>
        <dbReference type="Proteomes" id="UP001165065"/>
    </source>
</evidence>
<feature type="compositionally biased region" description="Polar residues" evidence="1">
    <location>
        <begin position="1"/>
        <end position="11"/>
    </location>
</feature>
<sequence>MSSQSNNNESSDGSRKRGASLWQRLKGRVKEQGWVKRWDPNYQTNYFENTIEGRVTWTDHTNDITEDLEEASNATRALATQASMGTLGAELSSITKSSSNGSFESLSGDGASAPSSFALKNKKKEKKKMAGFAASFDTNGASSFDSVDTKSSEVTFRPSVDITGHQKMASPSTKKAKGRKGTMASIQSRKLLELQKQQANRKSTMSSDSFDSDSVDQDSDALATTKERSITLGLEERKTTTLGDDVGNFTTNPMAEAYQDPDSRKQRLRRMTAAVRKLRRPTLGSYWYKDDEADNEEVETEMTDLEKLSEEERKRIRRQRRKEKEYRRRKKRDEARRNNRTFTVANHLEDAIVDNFSSVKHKTEDVWSNARKSKIYTLRLIFALVSMCVGVVLCLQYTTDVDPLGLNGSDDGGGGGGGNGEDGGGGGVNGGNNEIDHELELILDTLPCPMDKVFIRTILQDDEVYLTPDLTLSNVRATMDELFGIPVLSIESGIISSRHSKTEIDLIPSKFTPVLDSTLCGLRSYLIGGPLRENVDFNRLDLSPFPVKFENGMGVLKYWTSKKESAAMLKTPSASSSAASMVSALHPFVIESYTITGKATLPALEESRGTGRISLPTTALYKTKSGDYQNSDVTVSVAFDGTLTFTIPEVGASFFEIYRLTCYRAPKFIKDIKVKHNSLVATYVVGVPPAGTPPQHYGWELASKAWLEVSGEALFVNRTATRFIRNPELDVTFSFTANLHCDPDNVPFWKIREKLNPGDEQIDLGAEIGETGNTTVDIDEVVTTIETPDTDGTRNETDREGIVITLPIGGYPTQVEVDENGEGDFCDDWPVFARNTTETPFFKAIVNVTLQTTQSTPYVIGALQPDTPVYNDRAYTWTKPMPKFLQNMTTVIPSNEDARWPGIFNKYSDDNLFCIMTKISTPAIYVLVDANLLIVPYWISKGYERIEHVELLATSNSWDVDLDRYFVYWRRTNGYKHHCFGLNGAEADNMYTVAFGAEPPPSVLTFGEEEEDKWQWTLTDGRIKIDYVNTTCVKRHGNGYDDTDANAKFRQPDPGSPTGWKNCSTVWLPKIDRVWVSGILGLKVGLTESRIPIDFFAYGDLRAFRFTAHNVMVTSFKSTLAEVAPPEDTGGEPPPFADAAAEDRVAVRTRSMRGSSTPGRGSTPPTSAPGRGGDTWVATTVAPTPCPRGRDCGSSGIIDFFPGRGGDDDEDADWIPGMDPEDDDSTDDDRGGDTWTPTTVAPTASPGRPSTPTPPARTTAPSMAAPSPSRTTAPTSRVPAPAPAPAPTSTAALKLSDDEVESLFLANFTFSTFPEDMGLTFAMRAVMTMTNQLGPLMTGVYFNIETHIPFDWNTTTARFLPGNFSRFEFKLDGHVDEVVTSSNHVLKDANLFVHVKDQFLTCNFDSDMHLNFTDKTIMSLHTYFKVPKFSLKNPNATTLSTFSGYLIEPYTPKRADWMTFNQGGLTGSVNLGQTTFIIETLRIWATPEFAIGGVDGHGELNYRRPDYYSIDLMLHVESQYKVKEIADRSLTVKNDTLSYITEVENKTVDTRVKLHLATQGEYFRIEARVRSELSPTSFMGAENTEVEMKFAARELYRGSNESAYMFSLGAKVDKLDFTDSYSMRDVQWLAVAKLSDLEPNPRFNMSASGKSIFEFSSNSTSPLKVNSTYVGYYDPYRNFTSVDATLDLAEVWMVTPQVALTKGKVHVYAEHENGNWTFDPIAYNANGQMQLTDEVDTNVLLAEVTGMFDPHGGDSYFILGATLGPLDGDVNLIMPKSNSTIPSANDTTLVEARFDMCVASKRIARKKRDPRAPPEIEVRPTDDGRGLAVVVPEERPRPPPRLPTRPTPDPPRRGDESFEIFVPDDGGRGRMLQERLEWRDRAHKTHRRNWVHASDRFHDYSHFLDAPLSTGVSRVLRVLRDESTERGRGRGDEGFATFNLPGEEDHAGGASLIPLVPDKRPEPTPIVPERGSGREDSGTARPGTTPSTGRDAVSTRHEAIPSRFDQNVTGHENNIDCIDGTVVKAAAIAKPSLMQRLNVFGDSAGTAEVGIEILGIFPTDGNRTIAVNVTFLGEGLMLAPSVFLNRVFVVGEDFNTKVLYVFELEWYLKSMGNANNGGNNQTSLLLVGQGSFGKDQNTALTVSTRLTDSLWVTPNIEIHPSCFIKVTLEARTGTGKYKNVTDWEAGKAMWRQCAGSVYVNNTSSEIWAMTSGDVDGLTGDYKFSIAANFSNIVEAVSSILSLDEAETKHLMPDALNNVTIKNETDPERLEVSTQSKIEVDSKKDSLKFRVRVDIEFVWELVSILDMLNIKPTEVDIICEIETSLTNPRWNNTDIRFMLAAKNFYIGPILVEEFELLVDRASNSDLKVISSSIFRMFDQRWKALGQTNFTKAQTSLRVTAYLMRDIYNPWQILFPPPSNTSIVNVTGALAYIDMRRNETQPNSNFTVVKARMDGDADVRYSENVLISHYIKTTFTEDLDYYYAVIGGIQTYRIDDFLPNFPALNFSVDATSQVELTYNSKTNIATAGLEGTLKSDAVFEPVSPLLPQLKNASLDTSWKLLLATDLNSTWSFDGEFRLNNTKLGNKFVIEDGMLKVHMESNKNASWAFEINTCMIITDSFLAGANETIKLKLGGKYDTDSNILQLTGRSVLPFHPLGQEVLQMERGRVLCIISAPELIITRFETIGYFTSTFTYGEMAAEYVALNDGQMSFVRASNISIHNLETVFQGLYNESANPDAVAQLNPVFHMHLDDVDITFSNFADSGRYQVHRGFNLQATGRIDENSSLVSTMSSLEPEATTVEKDEECGTECDMRVKFKLRFSVDYTADREKKEDTYPTLYLWIEGKNLDVFPGVQILGFEFYCRGLMIPNAERDMEFQIQLGTTISVQLPNLEAPIITTVEGDFDLEVVNGTVSIDDDWTANAKSKLSQSFYWNPMGIDLYLANPEIHIYFSDNEETEEEGDIEVDKLALMTKNFTVQERMSLWGPVFTVYDFSPQEFGLDARMQLKFYENHSHPLLTDISGMYSEGSLDQKYSQANFSSVSVKEFWPFNNNLITVDPKAKLDFKLKLEDGVTEYMSMEGIFDITFDPRGTAKGETMRAYFKGTSSRDMEQFCWMLYDIPVFTIQRVMMDIFIGENGTEAANNFLMAEDGKHGIMLDVDRRMVNNKTGEVEWKDLNYTHIDGRGGTHENYTTTLSIGSYSQECNMYRDPADKMSGSRVRIKIMAGPDSNIVQVWRLLDNKVHEMYLDLELVMPDTRSARHPTELTLMVNTDYYAMPGTKTSCEEVAVEGSEYKDTVCTTRAEPPRNAYGYTTDTTKISDQITVCTTKGGPVAGRNPGDAGKTTCTNKPDGGVSTGSAKLSMQMIDPDSLTLHMILVECDFRVDLFDGSTLAFEVSGKATEIEGSAGSVPGSNSSRYMIDLHGATREPWVHPFGLDFMTVNAATMDVSTTSDLNWNETRIFMFLHTTFHYNATLSVKVSAEVADGGNEVVLVARLQGANVFFNYLLGSATGTKDEINNTQAGKYLEETQTSSDIWFSLSTVEKRQYASGFDILGKGIRKGITFKMNLLNYNRTLDDAVSPEDSKMLNTMIGAFVGARSELDIEFWVGIFHNYKSIPPMEISVRNDGANIVFGNGLVTIVDWLVGAKFNSARSAWPWLFAKTTIIFRPSNRDEILLIAEGSPLKIAANMYGIWYEPFGLEWLAVANLGVDFNFVQNTTDWFVVDSCKFRGTGIIGFTFAGRLAAAFVRDSEGSYTNLMYIRVQFFYEINKPPSLAVNEILGKDEVGEGGRRYLEEVRRLGDQTCGSGTTVPRVELNFGDSGKNVTFMQQLLEDVGFVDLGSEEYFAGRFDEATQEAVIEFKKQKMGMDANSWTGGVVDFEVWKVMCSESEAATGVTPGGEREWLSEFRMPGWLKNTLWDFTYSTFDKYDGDMSFRKGVQMVVNINVREMGSLDKGLSMLNYVNEYSEISGYSPLFQAGIHVPILDANKWAVTAWIEANQFSIYEGVLWCNTVRIEVYNGKPPELEVHGQVVLTLENNPRIWIDVWVRIKGTEEATLEGRVRTRWENAFGIDGLVLLEAGVSIGITSGKPDLGSMACNIGLAAKLEIGPVIVFLTGRAGITDLGLPSKDALLYGGLRGTGNDGFGLVFSMRDLAIWYVDDILEEEDGKIWQFDPRDIPATWGLYDTFFQLSSGEIEMFGKKYDPGFAFSTGLEIFGIDCSIVMAFLWDSDLQKMDFKFEVEEGLEAAEEMSRRKLLEEILPDGLVDPSMLSESDRKVKEKDSGLSFDKPFFEMDGIEFKNLNFLTLATGGRPILRLKFKFYGVKQHLDIETMNLKELAEFDLWEKLDAFYDFWDTIFSLPDCLWDSHCYNPDNFYCGAICDKKSAVYYGDCPDDSGSCYVGDKDCLACFGDCWLFQCW</sequence>
<feature type="region of interest" description="Disordered" evidence="1">
    <location>
        <begin position="1"/>
        <end position="20"/>
    </location>
</feature>